<dbReference type="CDD" id="cd13578">
    <property type="entry name" value="PBP2_Bug27"/>
    <property type="match status" value="1"/>
</dbReference>
<dbReference type="SUPFAM" id="SSF53850">
    <property type="entry name" value="Periplasmic binding protein-like II"/>
    <property type="match status" value="1"/>
</dbReference>
<keyword evidence="2" id="KW-0732">Signal</keyword>
<dbReference type="Pfam" id="PF03401">
    <property type="entry name" value="TctC"/>
    <property type="match status" value="1"/>
</dbReference>
<dbReference type="RefSeq" id="WP_101681203.1">
    <property type="nucleotide sequence ID" value="NZ_PJRP01000003.1"/>
</dbReference>
<dbReference type="PANTHER" id="PTHR42928">
    <property type="entry name" value="TRICARBOXYLATE-BINDING PROTEIN"/>
    <property type="match status" value="1"/>
</dbReference>
<name>A0A2N5CEL3_9BURK</name>
<evidence type="ECO:0000256" key="2">
    <source>
        <dbReference type="SAM" id="SignalP"/>
    </source>
</evidence>
<dbReference type="InterPro" id="IPR042100">
    <property type="entry name" value="Bug_dom1"/>
</dbReference>
<evidence type="ECO:0000313" key="4">
    <source>
        <dbReference type="Proteomes" id="UP000234341"/>
    </source>
</evidence>
<dbReference type="AlphaFoldDB" id="A0A2N5CEL3"/>
<comment type="similarity">
    <text evidence="1">Belongs to the UPF0065 (bug) family.</text>
</comment>
<dbReference type="PIRSF" id="PIRSF017082">
    <property type="entry name" value="YflP"/>
    <property type="match status" value="1"/>
</dbReference>
<comment type="caution">
    <text evidence="3">The sequence shown here is derived from an EMBL/GenBank/DDBJ whole genome shotgun (WGS) entry which is preliminary data.</text>
</comment>
<dbReference type="PROSITE" id="PS51318">
    <property type="entry name" value="TAT"/>
    <property type="match status" value="1"/>
</dbReference>
<dbReference type="Proteomes" id="UP000234341">
    <property type="component" value="Unassembled WGS sequence"/>
</dbReference>
<feature type="signal peptide" evidence="2">
    <location>
        <begin position="1"/>
        <end position="28"/>
    </location>
</feature>
<dbReference type="InterPro" id="IPR005064">
    <property type="entry name" value="BUG"/>
</dbReference>
<dbReference type="STRING" id="82633.GCA_000974605_05170"/>
<evidence type="ECO:0000313" key="3">
    <source>
        <dbReference type="EMBL" id="PLQ00637.1"/>
    </source>
</evidence>
<reference evidence="3 4" key="1">
    <citation type="submission" date="2017-12" db="EMBL/GenBank/DDBJ databases">
        <title>Genome sequence of the active heterotrophic nitrifier-denitrifier, Cupriavidus pauculus UM1.</title>
        <authorList>
            <person name="Putonti C."/>
            <person name="Castignetti D."/>
        </authorList>
    </citation>
    <scope>NUCLEOTIDE SEQUENCE [LARGE SCALE GENOMIC DNA]</scope>
    <source>
        <strain evidence="3 4">UM1</strain>
    </source>
</reference>
<proteinExistence type="inferred from homology"/>
<dbReference type="PANTHER" id="PTHR42928:SF5">
    <property type="entry name" value="BLR1237 PROTEIN"/>
    <property type="match status" value="1"/>
</dbReference>
<sequence>MLISRRKLLAGATLAMFATLAPVQRAMAQDKPITIVVGSPAGGTTDALARLIARSLGDTLHRTVVVDNRPGAGGNIAAQYVARATPDGSTLLMSFTGHTINASLYKNLPFDPVKDFTPITMVARVPSVLVARKGVPFDNTAGLIDYAKKNPGKLTFAIGAQGSSLHLASEQFKLATGTDIVNIPYKGTNPALTDVLGNNTVDLMFASTVNVLPHLKSGTLKFLGVSSKDALPQFPGVPPIGQTVKGFESSAWFGLFGPAKLPPSVTDQLYRAVKVAVEDPAYKKRMDTEAATAVSMTPQAFGAFVRSDIQHWAKVIQASGTKVE</sequence>
<dbReference type="EMBL" id="PJRP01000003">
    <property type="protein sequence ID" value="PLQ00637.1"/>
    <property type="molecule type" value="Genomic_DNA"/>
</dbReference>
<protein>
    <submittedName>
        <fullName evidence="3">MFS transporter</fullName>
    </submittedName>
</protein>
<dbReference type="Gene3D" id="3.40.190.150">
    <property type="entry name" value="Bordetella uptake gene, domain 1"/>
    <property type="match status" value="1"/>
</dbReference>
<accession>A0A2N5CEL3</accession>
<dbReference type="OrthoDB" id="8678477at2"/>
<evidence type="ECO:0000256" key="1">
    <source>
        <dbReference type="ARBA" id="ARBA00006987"/>
    </source>
</evidence>
<dbReference type="Gene3D" id="3.40.190.10">
    <property type="entry name" value="Periplasmic binding protein-like II"/>
    <property type="match status" value="1"/>
</dbReference>
<organism evidence="3 4">
    <name type="scientific">Cupriavidus pauculus</name>
    <dbReference type="NCBI Taxonomy" id="82633"/>
    <lineage>
        <taxon>Bacteria</taxon>
        <taxon>Pseudomonadati</taxon>
        <taxon>Pseudomonadota</taxon>
        <taxon>Betaproteobacteria</taxon>
        <taxon>Burkholderiales</taxon>
        <taxon>Burkholderiaceae</taxon>
        <taxon>Cupriavidus</taxon>
    </lineage>
</organism>
<gene>
    <name evidence="3" type="ORF">CYJ10_09220</name>
</gene>
<dbReference type="InterPro" id="IPR006311">
    <property type="entry name" value="TAT_signal"/>
</dbReference>
<feature type="chain" id="PRO_5014943924" evidence="2">
    <location>
        <begin position="29"/>
        <end position="324"/>
    </location>
</feature>